<proteinExistence type="predicted"/>
<gene>
    <name evidence="4" type="ORF">IMG5_145740</name>
</gene>
<dbReference type="PANTHER" id="PTHR45632:SF3">
    <property type="entry name" value="KELCH-LIKE PROTEIN 32"/>
    <property type="match status" value="1"/>
</dbReference>
<dbReference type="SMART" id="SM00612">
    <property type="entry name" value="Kelch"/>
    <property type="match status" value="1"/>
</dbReference>
<sequence>MSIQRPKGFLQFTPFIKEDDESEEITFINESNSQNIENICKYYLPFYEIHDEEDPVIVCPELVKSSEKNEFSALDWPQFFGISRVGPNQYIMTGGVQMKTDYYPFLNEKFNAQKKANEEIEQLNNYKNLINQYLENKQDNESSKQQVLRLESELSKKYPNVNFKSIEEAKKSLQTEKKNIQNSIKILKSKTENHKIQIDKRYCDQAGICFDEQELNKEKQTEEIKEGNEENKEQSEKELFLKDSPYLASTIQINIQLDEESEQYEFNAIYLQSMPISRSHHQSVFHNNILYVIGGVSNHNIINDCSSFDLQNNQWIQLPSMNIPRSDFSAVSHGKFIYVYGGFSKMFTENYNELSFEKYNPEGELWEQIEVKKSLDKTKITRAGSLISINEQIYLFGGIYLQDNIDNKQILSSEDLPKSAIIKLNIDDSTNICKYKEIKDLKVVQRYGQVIGKNKYQNDDCLFVFGGSPYQVLECFKIEKEANKPELTRAFVNDYTEELQEYYSFIQPTLYVD</sequence>
<dbReference type="InterPro" id="IPR015915">
    <property type="entry name" value="Kelch-typ_b-propeller"/>
</dbReference>
<dbReference type="eggNOG" id="KOG1072">
    <property type="taxonomic scope" value="Eukaryota"/>
</dbReference>
<keyword evidence="1" id="KW-0880">Kelch repeat</keyword>
<dbReference type="GeneID" id="14906042"/>
<dbReference type="Gene3D" id="2.120.10.80">
    <property type="entry name" value="Kelch-type beta propeller"/>
    <property type="match status" value="1"/>
</dbReference>
<evidence type="ECO:0000313" key="4">
    <source>
        <dbReference type="EMBL" id="EGR29920.1"/>
    </source>
</evidence>
<dbReference type="EMBL" id="GL984091">
    <property type="protein sequence ID" value="EGR29920.1"/>
    <property type="molecule type" value="Genomic_DNA"/>
</dbReference>
<name>G0QXW8_ICHMU</name>
<dbReference type="InParanoid" id="G0QXW8"/>
<protein>
    <submittedName>
        <fullName evidence="4">Kelch motif family protein, putative</fullName>
    </submittedName>
</protein>
<evidence type="ECO:0000256" key="2">
    <source>
        <dbReference type="ARBA" id="ARBA00022737"/>
    </source>
</evidence>
<evidence type="ECO:0000313" key="5">
    <source>
        <dbReference type="Proteomes" id="UP000008983"/>
    </source>
</evidence>
<dbReference type="OMA" id="SEVAWED"/>
<organism evidence="4 5">
    <name type="scientific">Ichthyophthirius multifiliis</name>
    <name type="common">White spot disease agent</name>
    <name type="synonym">Ich</name>
    <dbReference type="NCBI Taxonomy" id="5932"/>
    <lineage>
        <taxon>Eukaryota</taxon>
        <taxon>Sar</taxon>
        <taxon>Alveolata</taxon>
        <taxon>Ciliophora</taxon>
        <taxon>Intramacronucleata</taxon>
        <taxon>Oligohymenophorea</taxon>
        <taxon>Hymenostomatida</taxon>
        <taxon>Ophryoglenina</taxon>
        <taxon>Ichthyophthirius</taxon>
    </lineage>
</organism>
<dbReference type="InterPro" id="IPR006652">
    <property type="entry name" value="Kelch_1"/>
</dbReference>
<keyword evidence="2" id="KW-0677">Repeat</keyword>
<dbReference type="STRING" id="857967.G0QXW8"/>
<evidence type="ECO:0000256" key="1">
    <source>
        <dbReference type="ARBA" id="ARBA00022441"/>
    </source>
</evidence>
<dbReference type="Pfam" id="PF24681">
    <property type="entry name" value="Kelch_KLHDC2_KLHL20_DRC7"/>
    <property type="match status" value="1"/>
</dbReference>
<dbReference type="OrthoDB" id="1022638at2759"/>
<evidence type="ECO:0000256" key="3">
    <source>
        <dbReference type="SAM" id="Coils"/>
    </source>
</evidence>
<dbReference type="PANTHER" id="PTHR45632">
    <property type="entry name" value="LD33804P"/>
    <property type="match status" value="1"/>
</dbReference>
<dbReference type="SUPFAM" id="SSF117281">
    <property type="entry name" value="Kelch motif"/>
    <property type="match status" value="1"/>
</dbReference>
<dbReference type="Proteomes" id="UP000008983">
    <property type="component" value="Unassembled WGS sequence"/>
</dbReference>
<accession>G0QXW8</accession>
<keyword evidence="5" id="KW-1185">Reference proteome</keyword>
<dbReference type="AlphaFoldDB" id="G0QXW8"/>
<dbReference type="RefSeq" id="XP_004031156.1">
    <property type="nucleotide sequence ID" value="XM_004031108.1"/>
</dbReference>
<keyword evidence="3" id="KW-0175">Coiled coil</keyword>
<reference evidence="4 5" key="1">
    <citation type="submission" date="2011-07" db="EMBL/GenBank/DDBJ databases">
        <authorList>
            <person name="Coyne R."/>
            <person name="Brami D."/>
            <person name="Johnson J."/>
            <person name="Hostetler J."/>
            <person name="Hannick L."/>
            <person name="Clark T."/>
            <person name="Cassidy-Hanley D."/>
            <person name="Inman J."/>
        </authorList>
    </citation>
    <scope>NUCLEOTIDE SEQUENCE [LARGE SCALE GENOMIC DNA]</scope>
    <source>
        <strain evidence="4 5">G5</strain>
    </source>
</reference>
<feature type="coiled-coil region" evidence="3">
    <location>
        <begin position="106"/>
        <end position="238"/>
    </location>
</feature>